<comment type="function">
    <text evidence="1">Catalyzes the reversible oxidation of 3-phospho-D-glycerate to 3-phosphonooxypyruvate, the first step of the phosphorylated L-serine biosynthesis pathway. Also catalyzes the reversible oxidation of 2-hydroxyglutarate to 2-oxoglutarate.</text>
</comment>
<dbReference type="EC" id="1.1.1.95" evidence="5"/>
<dbReference type="Pfam" id="PF13291">
    <property type="entry name" value="ACT_4"/>
    <property type="match status" value="1"/>
</dbReference>
<dbReference type="Proteomes" id="UP000070452">
    <property type="component" value="Unassembled WGS sequence"/>
</dbReference>
<keyword evidence="10" id="KW-0560">Oxidoreductase</keyword>
<evidence type="ECO:0000256" key="1">
    <source>
        <dbReference type="ARBA" id="ARBA00003800"/>
    </source>
</evidence>
<dbReference type="EC" id="1.1.1.399" evidence="4"/>
<dbReference type="InterPro" id="IPR036291">
    <property type="entry name" value="NAD(P)-bd_dom_sf"/>
</dbReference>
<dbReference type="PANTHER" id="PTHR42938:SF47">
    <property type="entry name" value="HYDROXYPYRUVATE REDUCTASE"/>
    <property type="match status" value="1"/>
</dbReference>
<evidence type="ECO:0000256" key="6">
    <source>
        <dbReference type="ARBA" id="ARBA00021582"/>
    </source>
</evidence>
<dbReference type="PANTHER" id="PTHR42938">
    <property type="entry name" value="FORMATE DEHYDROGENASE 1"/>
    <property type="match status" value="1"/>
</dbReference>
<dbReference type="InterPro" id="IPR045865">
    <property type="entry name" value="ACT-like_dom_sf"/>
</dbReference>
<evidence type="ECO:0000256" key="7">
    <source>
        <dbReference type="ARBA" id="ARBA00030455"/>
    </source>
</evidence>
<dbReference type="Pfam" id="PF00389">
    <property type="entry name" value="2-Hacid_dh"/>
    <property type="match status" value="1"/>
</dbReference>
<sequence length="386" mass="43211">MYHVHLIDAIPEQEIEKLQGEYFKIIDDLPAEGIVIRSTKVKDEWLTPDLLAISRAGVGVNTINVEKASENGTIVMNTPGVNANAVKELVLCCLLLSSRPIIEASRMVQTLTGPNILEQAENKRSAYVGRELQGKTIGLLGLGAIGTKVALSCYSLGMDVLGYSIRDAQLDYVRQADLETVLSTSDYIVVMLPLTEDTKGLIDQANIEKMKKDAVLINVGRSEIVDKYAVMQALEKQHLAKYVTDFPEEEFLENDRILMLPHLGGSTQEALADSGRLAVEALKDYLLFGTVREAVNYPSARMFFQAPFRFTIFYQKKTNILAEIFSLLNENELAIADISRNHKNEHVYILIDIDSTDFEQLNQVKQQLEKISGVRKVRLLKKPERP</sequence>
<dbReference type="PROSITE" id="PS51671">
    <property type="entry name" value="ACT"/>
    <property type="match status" value="1"/>
</dbReference>
<dbReference type="InterPro" id="IPR006140">
    <property type="entry name" value="D-isomer_DH_NAD-bd"/>
</dbReference>
<evidence type="ECO:0000256" key="9">
    <source>
        <dbReference type="ARBA" id="ARBA00048731"/>
    </source>
</evidence>
<evidence type="ECO:0000256" key="2">
    <source>
        <dbReference type="ARBA" id="ARBA00005216"/>
    </source>
</evidence>
<feature type="domain" description="ACT" evidence="11">
    <location>
        <begin position="309"/>
        <end position="382"/>
    </location>
</feature>
<dbReference type="EMBL" id="LRHK01000001">
    <property type="protein sequence ID" value="KWX17148.1"/>
    <property type="molecule type" value="Genomic_DNA"/>
</dbReference>
<dbReference type="SUPFAM" id="SSF51735">
    <property type="entry name" value="NAD(P)-binding Rossmann-fold domains"/>
    <property type="match status" value="1"/>
</dbReference>
<comment type="catalytic activity">
    <reaction evidence="8">
        <text>(R)-2-hydroxyglutarate + NAD(+) = 2-oxoglutarate + NADH + H(+)</text>
        <dbReference type="Rhea" id="RHEA:49612"/>
        <dbReference type="ChEBI" id="CHEBI:15378"/>
        <dbReference type="ChEBI" id="CHEBI:15801"/>
        <dbReference type="ChEBI" id="CHEBI:16810"/>
        <dbReference type="ChEBI" id="CHEBI:57540"/>
        <dbReference type="ChEBI" id="CHEBI:57945"/>
        <dbReference type="EC" id="1.1.1.399"/>
    </reaction>
</comment>
<proteinExistence type="inferred from homology"/>
<comment type="similarity">
    <text evidence="3 10">Belongs to the D-isomer specific 2-hydroxyacid dehydrogenase family.</text>
</comment>
<dbReference type="Gene3D" id="3.30.70.260">
    <property type="match status" value="1"/>
</dbReference>
<evidence type="ECO:0000256" key="10">
    <source>
        <dbReference type="RuleBase" id="RU003719"/>
    </source>
</evidence>
<dbReference type="InterPro" id="IPR006139">
    <property type="entry name" value="D-isomer_2_OHA_DH_cat_dom"/>
</dbReference>
<evidence type="ECO:0000256" key="3">
    <source>
        <dbReference type="ARBA" id="ARBA00005854"/>
    </source>
</evidence>
<evidence type="ECO:0000256" key="5">
    <source>
        <dbReference type="ARBA" id="ARBA00013143"/>
    </source>
</evidence>
<dbReference type="SUPFAM" id="SSF52283">
    <property type="entry name" value="Formate/glycerate dehydrogenase catalytic domain-like"/>
    <property type="match status" value="1"/>
</dbReference>
<dbReference type="Gene3D" id="3.40.50.720">
    <property type="entry name" value="NAD(P)-binding Rossmann-like Domain"/>
    <property type="match status" value="2"/>
</dbReference>
<evidence type="ECO:0000313" key="12">
    <source>
        <dbReference type="EMBL" id="KWX17148.1"/>
    </source>
</evidence>
<dbReference type="AlphaFoldDB" id="A0A132P4A5"/>
<dbReference type="InterPro" id="IPR002912">
    <property type="entry name" value="ACT_dom"/>
</dbReference>
<comment type="pathway">
    <text evidence="2">Amino-acid biosynthesis; L-serine biosynthesis; L-serine from 3-phospho-D-glycerate: step 1/3.</text>
</comment>
<dbReference type="SUPFAM" id="SSF55021">
    <property type="entry name" value="ACT-like"/>
    <property type="match status" value="1"/>
</dbReference>
<evidence type="ECO:0000259" key="11">
    <source>
        <dbReference type="PROSITE" id="PS51671"/>
    </source>
</evidence>
<name>A0A132P4A5_ENTFC</name>
<evidence type="ECO:0000256" key="4">
    <source>
        <dbReference type="ARBA" id="ARBA00013001"/>
    </source>
</evidence>
<organism evidence="12 13">
    <name type="scientific">Enterococcus faecium</name>
    <name type="common">Streptococcus faecium</name>
    <dbReference type="NCBI Taxonomy" id="1352"/>
    <lineage>
        <taxon>Bacteria</taxon>
        <taxon>Bacillati</taxon>
        <taxon>Bacillota</taxon>
        <taxon>Bacilli</taxon>
        <taxon>Lactobacillales</taxon>
        <taxon>Enterococcaceae</taxon>
        <taxon>Enterococcus</taxon>
    </lineage>
</organism>
<comment type="catalytic activity">
    <reaction evidence="9">
        <text>(2R)-3-phosphoglycerate + NAD(+) = 3-phosphooxypyruvate + NADH + H(+)</text>
        <dbReference type="Rhea" id="RHEA:12641"/>
        <dbReference type="ChEBI" id="CHEBI:15378"/>
        <dbReference type="ChEBI" id="CHEBI:18110"/>
        <dbReference type="ChEBI" id="CHEBI:57540"/>
        <dbReference type="ChEBI" id="CHEBI:57945"/>
        <dbReference type="ChEBI" id="CHEBI:58272"/>
        <dbReference type="EC" id="1.1.1.95"/>
    </reaction>
</comment>
<dbReference type="Pfam" id="PF02826">
    <property type="entry name" value="2-Hacid_dh_C"/>
    <property type="match status" value="1"/>
</dbReference>
<comment type="caution">
    <text evidence="12">The sequence shown here is derived from an EMBL/GenBank/DDBJ whole genome shotgun (WGS) entry which is preliminary data.</text>
</comment>
<dbReference type="RefSeq" id="WP_002297699.1">
    <property type="nucleotide sequence ID" value="NZ_CABGND010000004.1"/>
</dbReference>
<protein>
    <recommendedName>
        <fullName evidence="6">D-3-phosphoglycerate dehydrogenase</fullName>
        <ecNumber evidence="4">1.1.1.399</ecNumber>
        <ecNumber evidence="5">1.1.1.95</ecNumber>
    </recommendedName>
    <alternativeName>
        <fullName evidence="7">2-oxoglutarate reductase</fullName>
    </alternativeName>
</protein>
<reference evidence="12 13" key="1">
    <citation type="submission" date="2016-01" db="EMBL/GenBank/DDBJ databases">
        <title>Molecular Mechanisms for transfer of large genomic segments between Enterococcus faecium strains.</title>
        <authorList>
            <person name="Garcia-Solache M.A."/>
            <person name="Lebreton F."/>
            <person name="Mclaughlin R.E."/>
            <person name="Whiteaker J.D."/>
            <person name="Gilmore M.S."/>
            <person name="Rice L.B."/>
        </authorList>
    </citation>
    <scope>NUCLEOTIDE SEQUENCE [LARGE SCALE GENOMIC DNA]</scope>
    <source>
        <strain evidence="12 13">D344RRF x C68</strain>
    </source>
</reference>
<dbReference type="UniPathway" id="UPA00135">
    <property type="reaction ID" value="UER00196"/>
</dbReference>
<dbReference type="GO" id="GO:0051287">
    <property type="term" value="F:NAD binding"/>
    <property type="evidence" value="ECO:0007669"/>
    <property type="project" value="InterPro"/>
</dbReference>
<evidence type="ECO:0000256" key="8">
    <source>
        <dbReference type="ARBA" id="ARBA00048126"/>
    </source>
</evidence>
<gene>
    <name evidence="12" type="ORF">AWT83_00980</name>
</gene>
<dbReference type="GO" id="GO:0004617">
    <property type="term" value="F:phosphoglycerate dehydrogenase activity"/>
    <property type="evidence" value="ECO:0007669"/>
    <property type="project" value="UniProtKB-EC"/>
</dbReference>
<dbReference type="PATRIC" id="fig|1352.771.peg.2162"/>
<evidence type="ECO:0000313" key="13">
    <source>
        <dbReference type="Proteomes" id="UP000070452"/>
    </source>
</evidence>
<accession>A0A132P4A5</accession>